<dbReference type="InterPro" id="IPR022542">
    <property type="entry name" value="FOCAD/RST1_DUF3730"/>
</dbReference>
<dbReference type="AlphaFoldDB" id="A0A921ZPE8"/>
<keyword evidence="3" id="KW-1185">Reference proteome</keyword>
<evidence type="ECO:0000259" key="1">
    <source>
        <dbReference type="Pfam" id="PF12530"/>
    </source>
</evidence>
<organism evidence="2 3">
    <name type="scientific">Manduca sexta</name>
    <name type="common">Tobacco hawkmoth</name>
    <name type="synonym">Tobacco hornworm</name>
    <dbReference type="NCBI Taxonomy" id="7130"/>
    <lineage>
        <taxon>Eukaryota</taxon>
        <taxon>Metazoa</taxon>
        <taxon>Ecdysozoa</taxon>
        <taxon>Arthropoda</taxon>
        <taxon>Hexapoda</taxon>
        <taxon>Insecta</taxon>
        <taxon>Pterygota</taxon>
        <taxon>Neoptera</taxon>
        <taxon>Endopterygota</taxon>
        <taxon>Lepidoptera</taxon>
        <taxon>Glossata</taxon>
        <taxon>Ditrysia</taxon>
        <taxon>Bombycoidea</taxon>
        <taxon>Sphingidae</taxon>
        <taxon>Sphinginae</taxon>
        <taxon>Sphingini</taxon>
        <taxon>Manduca</taxon>
    </lineage>
</organism>
<dbReference type="GO" id="GO:0060147">
    <property type="term" value="P:regulation of post-transcriptional gene silencing"/>
    <property type="evidence" value="ECO:0007669"/>
    <property type="project" value="InterPro"/>
</dbReference>
<dbReference type="Pfam" id="PF12530">
    <property type="entry name" value="DUF3730"/>
    <property type="match status" value="1"/>
</dbReference>
<dbReference type="InterPro" id="IPR045163">
    <property type="entry name" value="Focadhesin/RST1"/>
</dbReference>
<evidence type="ECO:0000313" key="3">
    <source>
        <dbReference type="Proteomes" id="UP000791440"/>
    </source>
</evidence>
<proteinExistence type="predicted"/>
<dbReference type="EMBL" id="JH668762">
    <property type="protein sequence ID" value="KAG6461623.1"/>
    <property type="molecule type" value="Genomic_DNA"/>
</dbReference>
<dbReference type="InterPro" id="IPR016024">
    <property type="entry name" value="ARM-type_fold"/>
</dbReference>
<evidence type="ECO:0000313" key="2">
    <source>
        <dbReference type="EMBL" id="KAG6461623.1"/>
    </source>
</evidence>
<dbReference type="SUPFAM" id="SSF48371">
    <property type="entry name" value="ARM repeat"/>
    <property type="match status" value="1"/>
</dbReference>
<gene>
    <name evidence="2" type="ORF">O3G_MSEX012746</name>
</gene>
<reference evidence="2" key="2">
    <citation type="submission" date="2020-12" db="EMBL/GenBank/DDBJ databases">
        <authorList>
            <person name="Kanost M."/>
        </authorList>
    </citation>
    <scope>NUCLEOTIDE SEQUENCE</scope>
</reference>
<reference evidence="2" key="1">
    <citation type="journal article" date="2016" name="Insect Biochem. Mol. Biol.">
        <title>Multifaceted biological insights from a draft genome sequence of the tobacco hornworm moth, Manduca sexta.</title>
        <authorList>
            <person name="Kanost M.R."/>
            <person name="Arrese E.L."/>
            <person name="Cao X."/>
            <person name="Chen Y.R."/>
            <person name="Chellapilla S."/>
            <person name="Goldsmith M.R."/>
            <person name="Grosse-Wilde E."/>
            <person name="Heckel D.G."/>
            <person name="Herndon N."/>
            <person name="Jiang H."/>
            <person name="Papanicolaou A."/>
            <person name="Qu J."/>
            <person name="Soulages J.L."/>
            <person name="Vogel H."/>
            <person name="Walters J."/>
            <person name="Waterhouse R.M."/>
            <person name="Ahn S.J."/>
            <person name="Almeida F.C."/>
            <person name="An C."/>
            <person name="Aqrawi P."/>
            <person name="Bretschneider A."/>
            <person name="Bryant W.B."/>
            <person name="Bucks S."/>
            <person name="Chao H."/>
            <person name="Chevignon G."/>
            <person name="Christen J.M."/>
            <person name="Clarke D.F."/>
            <person name="Dittmer N.T."/>
            <person name="Ferguson L.C.F."/>
            <person name="Garavelou S."/>
            <person name="Gordon K.H.J."/>
            <person name="Gunaratna R.T."/>
            <person name="Han Y."/>
            <person name="Hauser F."/>
            <person name="He Y."/>
            <person name="Heidel-Fischer H."/>
            <person name="Hirsh A."/>
            <person name="Hu Y."/>
            <person name="Jiang H."/>
            <person name="Kalra D."/>
            <person name="Klinner C."/>
            <person name="Konig C."/>
            <person name="Kovar C."/>
            <person name="Kroll A.R."/>
            <person name="Kuwar S.S."/>
            <person name="Lee S.L."/>
            <person name="Lehman R."/>
            <person name="Li K."/>
            <person name="Li Z."/>
            <person name="Liang H."/>
            <person name="Lovelace S."/>
            <person name="Lu Z."/>
            <person name="Mansfield J.H."/>
            <person name="McCulloch K.J."/>
            <person name="Mathew T."/>
            <person name="Morton B."/>
            <person name="Muzny D.M."/>
            <person name="Neunemann D."/>
            <person name="Ongeri F."/>
            <person name="Pauchet Y."/>
            <person name="Pu L.L."/>
            <person name="Pyrousis I."/>
            <person name="Rao X.J."/>
            <person name="Redding A."/>
            <person name="Roesel C."/>
            <person name="Sanchez-Gracia A."/>
            <person name="Schaack S."/>
            <person name="Shukla A."/>
            <person name="Tetreau G."/>
            <person name="Wang Y."/>
            <person name="Xiong G.H."/>
            <person name="Traut W."/>
            <person name="Walsh T.K."/>
            <person name="Worley K.C."/>
            <person name="Wu D."/>
            <person name="Wu W."/>
            <person name="Wu Y.Q."/>
            <person name="Zhang X."/>
            <person name="Zou Z."/>
            <person name="Zucker H."/>
            <person name="Briscoe A.D."/>
            <person name="Burmester T."/>
            <person name="Clem R.J."/>
            <person name="Feyereisen R."/>
            <person name="Grimmelikhuijzen C.J.P."/>
            <person name="Hamodrakas S.J."/>
            <person name="Hansson B.S."/>
            <person name="Huguet E."/>
            <person name="Jermiin L.S."/>
            <person name="Lan Q."/>
            <person name="Lehman H.K."/>
            <person name="Lorenzen M."/>
            <person name="Merzendorfer H."/>
            <person name="Michalopoulos I."/>
            <person name="Morton D.B."/>
            <person name="Muthukrishnan S."/>
            <person name="Oakeshott J.G."/>
            <person name="Palmer W."/>
            <person name="Park Y."/>
            <person name="Passarelli A.L."/>
            <person name="Rozas J."/>
            <person name="Schwartz L.M."/>
            <person name="Smith W."/>
            <person name="Southgate A."/>
            <person name="Vilcinskas A."/>
            <person name="Vogt R."/>
            <person name="Wang P."/>
            <person name="Werren J."/>
            <person name="Yu X.Q."/>
            <person name="Zhou J.J."/>
            <person name="Brown S.J."/>
            <person name="Scherer S.E."/>
            <person name="Richards S."/>
            <person name="Blissard G.W."/>
        </authorList>
    </citation>
    <scope>NUCLEOTIDE SEQUENCE</scope>
</reference>
<dbReference type="PANTHER" id="PTHR16212">
    <property type="entry name" value="FOCADHESIN FAMILY MEMBER"/>
    <property type="match status" value="1"/>
</dbReference>
<accession>A0A921ZPE8</accession>
<name>A0A921ZPE8_MANSE</name>
<dbReference type="Proteomes" id="UP000791440">
    <property type="component" value="Unassembled WGS sequence"/>
</dbReference>
<feature type="domain" description="DUF3730" evidence="1">
    <location>
        <begin position="472"/>
        <end position="695"/>
    </location>
</feature>
<sequence>MDEIEYKLNANNSVLVVNAIDKLISTIKSNFKLEDRQRFVLENEELKYLREKCSSKDAMVSLTACQGLLALVELGVLEIAHTMSTVVTLLPAAHNYLAIISTMAGLLILDLKSRLIPGQPYKCQFSLKSPQHPFITVLEKNKGAADDVLAQMHALCTHPDYTVSSNSLELLRPVFLWLTCNPQRDGGIRPWQLMLSLPQTSALSSLLLACLSCQQICNPSLIERAFSAYSAVTDAAVYQQNREMVMALLPMLARVSNELVRHGRDPRPCYVLMERCIALDAAELRAASGLVLMTLADNLLHTSALHLHELFNLCLNIISRYECPAISLDVFVALTLQWLNLPSHLTSSALKVAAKILDTYQEKTSEDTRLHTPNMKVNKTFQALLYTDSRLSIIFKLNEIWERMRDDPEKLKFWLNDLEKVDDGLKKELLPFLFGIIMGKRNDQWYEEIAIKALAVVTGMINTMKDVSVQLLPILVYKIAHDKSPKMKLECLKALPLMAKTKENVPTVVSILNKLKANKGVPTSFLIMLYASLADNQVRCFPYLREMLVDTTLGRPDDLKWEIDIARATAVLKICETRPSPQGLELVGVISSTLNRCGDKPGGAATRVSLAALAALWRGAAVAPPGAWRALEPKLGRDSRPIVQIQLCKLLGEVPSLRVSTPEYDCLVTDACRRLWAYIADSNHPEVIEAACDALAGFRVDDYKLKDIPEIYRRTVKLPPSHCKTPADAARKPEDVLDYVPCEVWPEVFKYTNQAALQGVIRLTSRLIEREIKGYRSGVYQLDVRQEPLNLGSLPPSSVVRGLLECFRKQATSPSYDYTDTILLAILQTLSAEYPRPIPPVDLCFLPEIFHRGPQWKAECVKFAARQASVSPSARRILENYLQGVASDTAEEEDVVLVFDFLPILCRSMPPNSLREPIERRLGESFTALSKVKGAKDPQEFLFVRQLDMIRKCLECDKIHVANRTLLSQIVENYFSVISDDNLAWPMYVQTCRCLSTKYLERMTSPSGWWEVSGELLRKSTTLRSAVAAEALVWLHETIDAHATHLAEQEFSLQCMVPALQAAEPDGVATREWFLQLMARTQVAFKETEDESSKLYLCDVFTLSVIVFSGYWSLQSEDSACRSERQALLPAAVAALLARDGWSDCTLQMLEWLWHTRDSVRDVSAQLWCQRALLAARHTRHFAQHRIWTKLESHFGRDIIDD</sequence>
<comment type="caution">
    <text evidence="2">The sequence shown here is derived from an EMBL/GenBank/DDBJ whole genome shotgun (WGS) entry which is preliminary data.</text>
</comment>
<protein>
    <recommendedName>
        <fullName evidence="1">DUF3730 domain-containing protein</fullName>
    </recommendedName>
</protein>
<dbReference type="PANTHER" id="PTHR16212:SF4">
    <property type="entry name" value="FOCADHESIN"/>
    <property type="match status" value="1"/>
</dbReference>